<dbReference type="UniPathway" id="UPA00148"/>
<dbReference type="GO" id="GO:0009236">
    <property type="term" value="P:cobalamin biosynthetic process"/>
    <property type="evidence" value="ECO:0007669"/>
    <property type="project" value="UniProtKB-UniRule"/>
</dbReference>
<evidence type="ECO:0000256" key="3">
    <source>
        <dbReference type="ARBA" id="ARBA00022573"/>
    </source>
</evidence>
<dbReference type="Gene3D" id="3.30.950.10">
    <property type="entry name" value="Methyltransferase, Cobalt-precorrin-4 Transmethylase, Domain 2"/>
    <property type="match status" value="1"/>
</dbReference>
<evidence type="ECO:0000313" key="9">
    <source>
        <dbReference type="EMBL" id="SFR66670.1"/>
    </source>
</evidence>
<dbReference type="PIRSF" id="PIRSF036427">
    <property type="entry name" value="Precrrn-2_mtase"/>
    <property type="match status" value="1"/>
</dbReference>
<dbReference type="Pfam" id="PF00590">
    <property type="entry name" value="TP_methylase"/>
    <property type="match status" value="1"/>
</dbReference>
<dbReference type="InterPro" id="IPR035996">
    <property type="entry name" value="4pyrrol_Methylase_sf"/>
</dbReference>
<evidence type="ECO:0000256" key="2">
    <source>
        <dbReference type="ARBA" id="ARBA00005879"/>
    </source>
</evidence>
<evidence type="ECO:0000259" key="8">
    <source>
        <dbReference type="Pfam" id="PF00590"/>
    </source>
</evidence>
<keyword evidence="6" id="KW-0949">S-adenosyl-L-methionine</keyword>
<dbReference type="Gene3D" id="3.40.1010.10">
    <property type="entry name" value="Cobalt-precorrin-4 Transmethylase, Domain 1"/>
    <property type="match status" value="1"/>
</dbReference>
<dbReference type="CDD" id="cd11645">
    <property type="entry name" value="Precorrin_2_C20_MT"/>
    <property type="match status" value="1"/>
</dbReference>
<dbReference type="NCBIfam" id="TIGR01467">
    <property type="entry name" value="cobI_cbiL"/>
    <property type="match status" value="1"/>
</dbReference>
<evidence type="ECO:0000256" key="1">
    <source>
        <dbReference type="ARBA" id="ARBA00004953"/>
    </source>
</evidence>
<dbReference type="InterPro" id="IPR014777">
    <property type="entry name" value="4pyrrole_Mease_sub1"/>
</dbReference>
<dbReference type="InterPro" id="IPR012382">
    <property type="entry name" value="CobI/CbiL"/>
</dbReference>
<dbReference type="InterPro" id="IPR006364">
    <property type="entry name" value="CobI/CbiL/CobIJ_dom"/>
</dbReference>
<dbReference type="GO" id="GO:0032259">
    <property type="term" value="P:methylation"/>
    <property type="evidence" value="ECO:0007669"/>
    <property type="project" value="UniProtKB-KW"/>
</dbReference>
<dbReference type="Proteomes" id="UP000214760">
    <property type="component" value="Unassembled WGS sequence"/>
</dbReference>
<feature type="domain" description="Tetrapyrrole methylase" evidence="8">
    <location>
        <begin position="8"/>
        <end position="214"/>
    </location>
</feature>
<accession>A0A1I6IK33</accession>
<evidence type="ECO:0000313" key="10">
    <source>
        <dbReference type="Proteomes" id="UP000214760"/>
    </source>
</evidence>
<gene>
    <name evidence="9" type="ORF">SAMN02910262_00414</name>
</gene>
<dbReference type="AlphaFoldDB" id="A0A1I6IK33"/>
<dbReference type="InterPro" id="IPR014776">
    <property type="entry name" value="4pyrrole_Mease_sub2"/>
</dbReference>
<comment type="pathway">
    <text evidence="1">Cofactor biosynthesis; adenosylcobalamin biosynthesis.</text>
</comment>
<comment type="similarity">
    <text evidence="2 7">Belongs to the precorrin methyltransferase family.</text>
</comment>
<keyword evidence="5 9" id="KW-0808">Transferase</keyword>
<dbReference type="SUPFAM" id="SSF53790">
    <property type="entry name" value="Tetrapyrrole methylase"/>
    <property type="match status" value="1"/>
</dbReference>
<dbReference type="EMBL" id="FOZC01000002">
    <property type="protein sequence ID" value="SFR66670.1"/>
    <property type="molecule type" value="Genomic_DNA"/>
</dbReference>
<evidence type="ECO:0000256" key="4">
    <source>
        <dbReference type="ARBA" id="ARBA00022603"/>
    </source>
</evidence>
<proteinExistence type="inferred from homology"/>
<evidence type="ECO:0000256" key="7">
    <source>
        <dbReference type="PIRNR" id="PIRNR036427"/>
    </source>
</evidence>
<evidence type="ECO:0000256" key="5">
    <source>
        <dbReference type="ARBA" id="ARBA00022679"/>
    </source>
</evidence>
<protein>
    <submittedName>
        <fullName evidence="9">Precorrin-2/cobalt-factor-2 C20-methyltransferase</fullName>
    </submittedName>
</protein>
<dbReference type="PANTHER" id="PTHR43467:SF2">
    <property type="entry name" value="COBALT-PRECORRIN-2 C(20)-METHYLTRANSFERASE"/>
    <property type="match status" value="1"/>
</dbReference>
<evidence type="ECO:0000256" key="6">
    <source>
        <dbReference type="ARBA" id="ARBA00022691"/>
    </source>
</evidence>
<sequence>MTGKRGVLYGVSVGPGDPELMTLRAVRTLEACDVIAAPETKGGSHAALDIARRAVCLERKEIRMLSFTMSRDPEILVKSHEKQAEILIGILEQGKNVAMLNLGDASLYGTWEYIRDIAEHRGFETKTIPGVTSFSASAAALNVSLTSGADPLIILPASHPDITQKYLKLPGAKVLMKSGRNLAAIREMIEEAGLTDRAQMAVNCGMPDEKLFHSLRDAGDEEGYFSTILVK</sequence>
<dbReference type="PANTHER" id="PTHR43467">
    <property type="entry name" value="COBALT-PRECORRIN-2 C(20)-METHYLTRANSFERASE"/>
    <property type="match status" value="1"/>
</dbReference>
<dbReference type="GO" id="GO:0030788">
    <property type="term" value="F:precorrin-2 C20-methyltransferase activity"/>
    <property type="evidence" value="ECO:0007669"/>
    <property type="project" value="InterPro"/>
</dbReference>
<reference evidence="9 10" key="1">
    <citation type="submission" date="2016-10" db="EMBL/GenBank/DDBJ databases">
        <authorList>
            <person name="de Groot N.N."/>
        </authorList>
    </citation>
    <scope>NUCLEOTIDE SEQUENCE [LARGE SCALE GENOMIC DNA]</scope>
    <source>
        <strain evidence="9 10">F</strain>
    </source>
</reference>
<keyword evidence="3" id="KW-0169">Cobalamin biosynthesis</keyword>
<organism evidence="9 10">
    <name type="scientific">[Clostridium] aminophilum</name>
    <dbReference type="NCBI Taxonomy" id="1526"/>
    <lineage>
        <taxon>Bacteria</taxon>
        <taxon>Bacillati</taxon>
        <taxon>Bacillota</taxon>
        <taxon>Clostridia</taxon>
        <taxon>Lachnospirales</taxon>
        <taxon>Lachnospiraceae</taxon>
    </lineage>
</organism>
<dbReference type="InterPro" id="IPR000878">
    <property type="entry name" value="4pyrrol_Mease"/>
</dbReference>
<name>A0A1I6IK33_9FIRM</name>
<keyword evidence="4 9" id="KW-0489">Methyltransferase</keyword>